<accession>A0AAX6IK77</accession>
<reference evidence="2" key="1">
    <citation type="journal article" date="2023" name="GigaByte">
        <title>Genome assembly of the bearded iris, Iris pallida Lam.</title>
        <authorList>
            <person name="Bruccoleri R.E."/>
            <person name="Oakeley E.J."/>
            <person name="Faust A.M.E."/>
            <person name="Altorfer M."/>
            <person name="Dessus-Babus S."/>
            <person name="Burckhardt D."/>
            <person name="Oertli M."/>
            <person name="Naumann U."/>
            <person name="Petersen F."/>
            <person name="Wong J."/>
        </authorList>
    </citation>
    <scope>NUCLEOTIDE SEQUENCE</scope>
    <source>
        <strain evidence="2">GSM-AAB239-AS_SAM_17_03QT</strain>
    </source>
</reference>
<evidence type="ECO:0000313" key="2">
    <source>
        <dbReference type="EMBL" id="KAJ6853421.1"/>
    </source>
</evidence>
<evidence type="ECO:0000256" key="1">
    <source>
        <dbReference type="SAM" id="MobiDB-lite"/>
    </source>
</evidence>
<reference evidence="2" key="2">
    <citation type="submission" date="2023-04" db="EMBL/GenBank/DDBJ databases">
        <authorList>
            <person name="Bruccoleri R.E."/>
            <person name="Oakeley E.J."/>
            <person name="Faust A.-M."/>
            <person name="Dessus-Babus S."/>
            <person name="Altorfer M."/>
            <person name="Burckhardt D."/>
            <person name="Oertli M."/>
            <person name="Naumann U."/>
            <person name="Petersen F."/>
            <person name="Wong J."/>
        </authorList>
    </citation>
    <scope>NUCLEOTIDE SEQUENCE</scope>
    <source>
        <strain evidence="2">GSM-AAB239-AS_SAM_17_03QT</strain>
        <tissue evidence="2">Leaf</tissue>
    </source>
</reference>
<dbReference type="Proteomes" id="UP001140949">
    <property type="component" value="Unassembled WGS sequence"/>
</dbReference>
<protein>
    <submittedName>
        <fullName evidence="2">Uncharacterized protein</fullName>
    </submittedName>
</protein>
<feature type="compositionally biased region" description="Low complexity" evidence="1">
    <location>
        <begin position="14"/>
        <end position="26"/>
    </location>
</feature>
<sequence>MKPNPLHCTPPNPLLTFLPSPTSTFSSPPPPPPPPPQLVMMAKESMEDGEFWLPSDFLDNDGLLTTESEEEVYLASLVSKSRIEDSPQVLATSPQSTLGSWSFSSSPELPSTPFAKPGSSSDNALEVLYQAAGQVVRLGLNGGRERGLLGQPTKASLVHDKEALIQQQLRAAHFYQLKKQQLLKQQYAAVAAAAAWGRQSRARQYGVRPQSLSSAAWPPLRKEQQQHPHHHQNLNGSGMRAVFLNGTAARKESAGTGVFLPRRVGASNEPKKKPACSTVLLPARVIQALNLNLPASGYVLDHDVMSSVAKRNHHYAQQAAPAAAASHEIRLPPEWTY</sequence>
<gene>
    <name evidence="2" type="ORF">M6B38_250635</name>
</gene>
<feature type="region of interest" description="Disordered" evidence="1">
    <location>
        <begin position="1"/>
        <end position="37"/>
    </location>
</feature>
<organism evidence="2 3">
    <name type="scientific">Iris pallida</name>
    <name type="common">Sweet iris</name>
    <dbReference type="NCBI Taxonomy" id="29817"/>
    <lineage>
        <taxon>Eukaryota</taxon>
        <taxon>Viridiplantae</taxon>
        <taxon>Streptophyta</taxon>
        <taxon>Embryophyta</taxon>
        <taxon>Tracheophyta</taxon>
        <taxon>Spermatophyta</taxon>
        <taxon>Magnoliopsida</taxon>
        <taxon>Liliopsida</taxon>
        <taxon>Asparagales</taxon>
        <taxon>Iridaceae</taxon>
        <taxon>Iridoideae</taxon>
        <taxon>Irideae</taxon>
        <taxon>Iris</taxon>
    </lineage>
</organism>
<dbReference type="PANTHER" id="PTHR33356">
    <property type="entry name" value="TIP41-LIKE PROTEIN"/>
    <property type="match status" value="1"/>
</dbReference>
<feature type="compositionally biased region" description="Pro residues" evidence="1">
    <location>
        <begin position="27"/>
        <end position="37"/>
    </location>
</feature>
<proteinExistence type="predicted"/>
<feature type="compositionally biased region" description="Polar residues" evidence="1">
    <location>
        <begin position="89"/>
        <end position="99"/>
    </location>
</feature>
<evidence type="ECO:0000313" key="3">
    <source>
        <dbReference type="Proteomes" id="UP001140949"/>
    </source>
</evidence>
<feature type="compositionally biased region" description="Low complexity" evidence="1">
    <location>
        <begin position="100"/>
        <end position="113"/>
    </location>
</feature>
<comment type="caution">
    <text evidence="2">The sequence shown here is derived from an EMBL/GenBank/DDBJ whole genome shotgun (WGS) entry which is preliminary data.</text>
</comment>
<name>A0AAX6IK77_IRIPA</name>
<dbReference type="EMBL" id="JANAVB010000741">
    <property type="protein sequence ID" value="KAJ6853421.1"/>
    <property type="molecule type" value="Genomic_DNA"/>
</dbReference>
<dbReference type="AlphaFoldDB" id="A0AAX6IK77"/>
<feature type="region of interest" description="Disordered" evidence="1">
    <location>
        <begin position="86"/>
        <end position="118"/>
    </location>
</feature>
<dbReference type="PANTHER" id="PTHR33356:SF5">
    <property type="entry name" value="TIP41-LIKE PROTEIN"/>
    <property type="match status" value="1"/>
</dbReference>
<keyword evidence="3" id="KW-1185">Reference proteome</keyword>